<dbReference type="PROSITE" id="PS50113">
    <property type="entry name" value="PAC"/>
    <property type="match status" value="2"/>
</dbReference>
<dbReference type="PANTHER" id="PTHR43065">
    <property type="entry name" value="SENSOR HISTIDINE KINASE"/>
    <property type="match status" value="1"/>
</dbReference>
<protein>
    <recommendedName>
        <fullName evidence="2">histidine kinase</fullName>
        <ecNumber evidence="2">2.7.13.3</ecNumber>
    </recommendedName>
</protein>
<dbReference type="EMBL" id="CP001661">
    <property type="protein sequence ID" value="ACT19982.1"/>
    <property type="molecule type" value="Genomic_DNA"/>
</dbReference>
<feature type="domain" description="Response regulatory" evidence="6">
    <location>
        <begin position="557"/>
        <end position="674"/>
    </location>
</feature>
<evidence type="ECO:0000256" key="1">
    <source>
        <dbReference type="ARBA" id="ARBA00000085"/>
    </source>
</evidence>
<dbReference type="Pfam" id="PF00072">
    <property type="entry name" value="Response_reg"/>
    <property type="match status" value="1"/>
</dbReference>
<dbReference type="InterPro" id="IPR011006">
    <property type="entry name" value="CheY-like_superfamily"/>
</dbReference>
<organism evidence="9">
    <name type="scientific">Geobacter sp. (strain M21)</name>
    <dbReference type="NCBI Taxonomy" id="443144"/>
    <lineage>
        <taxon>Bacteria</taxon>
        <taxon>Pseudomonadati</taxon>
        <taxon>Thermodesulfobacteriota</taxon>
        <taxon>Desulfuromonadia</taxon>
        <taxon>Geobacterales</taxon>
        <taxon>Geobacteraceae</taxon>
        <taxon>Geobacter</taxon>
    </lineage>
</organism>
<dbReference type="SMART" id="SM00387">
    <property type="entry name" value="HATPase_c"/>
    <property type="match status" value="1"/>
</dbReference>
<evidence type="ECO:0000256" key="3">
    <source>
        <dbReference type="ARBA" id="ARBA00022553"/>
    </source>
</evidence>
<dbReference type="InterPro" id="IPR005467">
    <property type="entry name" value="His_kinase_dom"/>
</dbReference>
<dbReference type="eggNOG" id="COG4191">
    <property type="taxonomic scope" value="Bacteria"/>
</dbReference>
<sequence length="677" mass="74863">MKKASDPPQPDPQDAQDALATLRQKLAGLGESSMRKSYYPELQERLEELERFKALLDHSNEAIILIEVSTGRIVDLNDSASRQTGWSHDELLQQSLFDLSNLEQNPAAQALIRSADDMGASGMLVVTELHRKNGGRFPAEITLNRMQFRDNSYVLAVARDITQRKAMEEALRESEEFLKNIVDHIPAVVFAKEVQGLRFVTINKACQEVFGLSRAEVLGRTNYDLFPKEQADFFTKVDRETLAKGELVEVPEEIISTPSGDRILRVKKIPLFDNQGKERFLLGIAEDITERKQLEEKLLQSQKMEAIGQLAGGVAHDFNNILMVILGYGSILLNEGALPARQKEQVEQIMNAADKAAKLTSDLLAFSRKQVIKPATMNLNDIILHVEKFLSRIIGEDVQLKARLTPRELQVDVDRGQIEQVLINLATNARDAMPKGGLLTIETSSLQIDDAFVQANGIGAPGPYAVISISDTGVGMNEQTRRRIFEPFFTTKEMGKGTGLGMSIVYGIIKQHNGFVNVYSEPKIGTTFRIYLPFSEQSSEAALDPQAPDSAPGGAETILVVEDEPDLRLLLQNILSGAGYCVLLAENGQVAVERYAAGAGGEIALVLMDMIMPGMSGKEACRAIRAIDPAAKVLYTSGYTMDIIKSRDLLEEGTELLMKPVRPLELLKKVREMLDRL</sequence>
<feature type="domain" description="PAS" evidence="7">
    <location>
        <begin position="48"/>
        <end position="119"/>
    </location>
</feature>
<feature type="domain" description="PAC" evidence="8">
    <location>
        <begin position="123"/>
        <end position="173"/>
    </location>
</feature>
<dbReference type="STRING" id="443144.GM21_3966"/>
<dbReference type="Gene3D" id="1.10.287.130">
    <property type="match status" value="1"/>
</dbReference>
<dbReference type="OrthoDB" id="9761263at2"/>
<dbReference type="InterPro" id="IPR004358">
    <property type="entry name" value="Sig_transdc_His_kin-like_C"/>
</dbReference>
<dbReference type="InterPro" id="IPR035965">
    <property type="entry name" value="PAS-like_dom_sf"/>
</dbReference>
<feature type="domain" description="Histidine kinase" evidence="5">
    <location>
        <begin position="313"/>
        <end position="536"/>
    </location>
</feature>
<dbReference type="SMART" id="SM00388">
    <property type="entry name" value="HisKA"/>
    <property type="match status" value="1"/>
</dbReference>
<dbReference type="Pfam" id="PF08448">
    <property type="entry name" value="PAS_4"/>
    <property type="match status" value="1"/>
</dbReference>
<evidence type="ECO:0000313" key="9">
    <source>
        <dbReference type="EMBL" id="ACT19982.1"/>
    </source>
</evidence>
<dbReference type="EC" id="2.7.13.3" evidence="2"/>
<name>C6E8J1_GEOSM</name>
<dbReference type="SUPFAM" id="SSF52172">
    <property type="entry name" value="CheY-like"/>
    <property type="match status" value="1"/>
</dbReference>
<dbReference type="PANTHER" id="PTHR43065:SF42">
    <property type="entry name" value="TWO-COMPONENT SENSOR PPRA"/>
    <property type="match status" value="1"/>
</dbReference>
<dbReference type="CDD" id="cd00130">
    <property type="entry name" value="PAS"/>
    <property type="match status" value="2"/>
</dbReference>
<dbReference type="InterPro" id="IPR000700">
    <property type="entry name" value="PAS-assoc_C"/>
</dbReference>
<dbReference type="InterPro" id="IPR003661">
    <property type="entry name" value="HisK_dim/P_dom"/>
</dbReference>
<dbReference type="HOGENOM" id="CLU_000445_114_51_7"/>
<dbReference type="CDD" id="cd17546">
    <property type="entry name" value="REC_hyHK_CKI1_RcsC-like"/>
    <property type="match status" value="1"/>
</dbReference>
<dbReference type="Gene3D" id="3.30.565.10">
    <property type="entry name" value="Histidine kinase-like ATPase, C-terminal domain"/>
    <property type="match status" value="1"/>
</dbReference>
<accession>C6E8J1</accession>
<dbReference type="SMART" id="SM00448">
    <property type="entry name" value="REC"/>
    <property type="match status" value="1"/>
</dbReference>
<dbReference type="PROSITE" id="PS50110">
    <property type="entry name" value="RESPONSE_REGULATORY"/>
    <property type="match status" value="1"/>
</dbReference>
<dbReference type="Gene3D" id="3.30.450.20">
    <property type="entry name" value="PAS domain"/>
    <property type="match status" value="2"/>
</dbReference>
<dbReference type="AlphaFoldDB" id="C6E8J1"/>
<dbReference type="PRINTS" id="PR00344">
    <property type="entry name" value="BCTRLSENSOR"/>
</dbReference>
<dbReference type="InterPro" id="IPR036890">
    <property type="entry name" value="HATPase_C_sf"/>
</dbReference>
<dbReference type="SUPFAM" id="SSF55874">
    <property type="entry name" value="ATPase domain of HSP90 chaperone/DNA topoisomerase II/histidine kinase"/>
    <property type="match status" value="1"/>
</dbReference>
<keyword evidence="3 4" id="KW-0597">Phosphoprotein</keyword>
<evidence type="ECO:0000259" key="8">
    <source>
        <dbReference type="PROSITE" id="PS50113"/>
    </source>
</evidence>
<comment type="catalytic activity">
    <reaction evidence="1">
        <text>ATP + protein L-histidine = ADP + protein N-phospho-L-histidine.</text>
        <dbReference type="EC" id="2.7.13.3"/>
    </reaction>
</comment>
<evidence type="ECO:0000256" key="4">
    <source>
        <dbReference type="PROSITE-ProRule" id="PRU00169"/>
    </source>
</evidence>
<dbReference type="InterPro" id="IPR000014">
    <property type="entry name" value="PAS"/>
</dbReference>
<dbReference type="Gene3D" id="3.40.50.2300">
    <property type="match status" value="1"/>
</dbReference>
<feature type="domain" description="PAS" evidence="7">
    <location>
        <begin position="174"/>
        <end position="245"/>
    </location>
</feature>
<dbReference type="NCBIfam" id="TIGR00229">
    <property type="entry name" value="sensory_box"/>
    <property type="match status" value="2"/>
</dbReference>
<proteinExistence type="predicted"/>
<dbReference type="SMART" id="SM00091">
    <property type="entry name" value="PAS"/>
    <property type="match status" value="2"/>
</dbReference>
<evidence type="ECO:0000259" key="6">
    <source>
        <dbReference type="PROSITE" id="PS50110"/>
    </source>
</evidence>
<reference evidence="9" key="1">
    <citation type="submission" date="2009-07" db="EMBL/GenBank/DDBJ databases">
        <title>Complete sequence of Geobacter sp. M21.</title>
        <authorList>
            <consortium name="US DOE Joint Genome Institute"/>
            <person name="Lucas S."/>
            <person name="Copeland A."/>
            <person name="Lapidus A."/>
            <person name="Glavina del Rio T."/>
            <person name="Dalin E."/>
            <person name="Tice H."/>
            <person name="Bruce D."/>
            <person name="Goodwin L."/>
            <person name="Pitluck S."/>
            <person name="Saunders E."/>
            <person name="Brettin T."/>
            <person name="Detter J.C."/>
            <person name="Han C."/>
            <person name="Larimer F."/>
            <person name="Land M."/>
            <person name="Hauser L."/>
            <person name="Kyrpides N."/>
            <person name="Ovchinnikova G."/>
            <person name="Lovley D."/>
        </authorList>
    </citation>
    <scope>NUCLEOTIDE SEQUENCE [LARGE SCALE GENOMIC DNA]</scope>
    <source>
        <strain evidence="9">M21</strain>
    </source>
</reference>
<evidence type="ECO:0000259" key="5">
    <source>
        <dbReference type="PROSITE" id="PS50109"/>
    </source>
</evidence>
<dbReference type="Pfam" id="PF02518">
    <property type="entry name" value="HATPase_c"/>
    <property type="match status" value="1"/>
</dbReference>
<dbReference type="InterPro" id="IPR001789">
    <property type="entry name" value="Sig_transdc_resp-reg_receiver"/>
</dbReference>
<keyword evidence="9" id="KW-0808">Transferase</keyword>
<dbReference type="KEGG" id="gem:GM21_3966"/>
<dbReference type="InterPro" id="IPR013656">
    <property type="entry name" value="PAS_4"/>
</dbReference>
<dbReference type="Pfam" id="PF13426">
    <property type="entry name" value="PAS_9"/>
    <property type="match status" value="1"/>
</dbReference>
<dbReference type="GO" id="GO:0000155">
    <property type="term" value="F:phosphorelay sensor kinase activity"/>
    <property type="evidence" value="ECO:0007669"/>
    <property type="project" value="InterPro"/>
</dbReference>
<dbReference type="InterPro" id="IPR003594">
    <property type="entry name" value="HATPase_dom"/>
</dbReference>
<keyword evidence="9" id="KW-0418">Kinase</keyword>
<evidence type="ECO:0000259" key="7">
    <source>
        <dbReference type="PROSITE" id="PS50112"/>
    </source>
</evidence>
<dbReference type="SUPFAM" id="SSF47384">
    <property type="entry name" value="Homodimeric domain of signal transducing histidine kinase"/>
    <property type="match status" value="1"/>
</dbReference>
<dbReference type="PROSITE" id="PS50112">
    <property type="entry name" value="PAS"/>
    <property type="match status" value="2"/>
</dbReference>
<dbReference type="SUPFAM" id="SSF55785">
    <property type="entry name" value="PYP-like sensor domain (PAS domain)"/>
    <property type="match status" value="2"/>
</dbReference>
<evidence type="ECO:0000256" key="2">
    <source>
        <dbReference type="ARBA" id="ARBA00012438"/>
    </source>
</evidence>
<feature type="domain" description="PAC" evidence="8">
    <location>
        <begin position="248"/>
        <end position="300"/>
    </location>
</feature>
<dbReference type="CDD" id="cd00082">
    <property type="entry name" value="HisKA"/>
    <property type="match status" value="1"/>
</dbReference>
<dbReference type="InterPro" id="IPR036097">
    <property type="entry name" value="HisK_dim/P_sf"/>
</dbReference>
<gene>
    <name evidence="9" type="ordered locus">GM21_3966</name>
</gene>
<dbReference type="PROSITE" id="PS50109">
    <property type="entry name" value="HIS_KIN"/>
    <property type="match status" value="1"/>
</dbReference>
<dbReference type="Pfam" id="PF00512">
    <property type="entry name" value="HisKA"/>
    <property type="match status" value="1"/>
</dbReference>
<feature type="modified residue" description="4-aspartylphosphate" evidence="4">
    <location>
        <position position="609"/>
    </location>
</feature>